<feature type="non-terminal residue" evidence="2">
    <location>
        <position position="1"/>
    </location>
</feature>
<gene>
    <name evidence="2" type="ORF">PENTCL1PPCAC_12021</name>
</gene>
<sequence>SARHSEWSNMDRKKKDKSLDEMTSEQIKERIHLSKISQVKENDEVEKLEILCREVEDMLPVWKINTENLCRDTGELLKSLESTSGALESSFRKMQMEIEDEIRSIKDKIRDLVQRAEEVHKLQSEVHMQLVQAKIAKIASVFSWIYNFISSKIENAFS</sequence>
<keyword evidence="3" id="KW-1185">Reference proteome</keyword>
<name>A0AAV5T2N9_9BILA</name>
<dbReference type="SUPFAM" id="SSF101447">
    <property type="entry name" value="Formin homology 2 domain (FH2 domain)"/>
    <property type="match status" value="1"/>
</dbReference>
<dbReference type="Proteomes" id="UP001432027">
    <property type="component" value="Unassembled WGS sequence"/>
</dbReference>
<comment type="caution">
    <text evidence="2">The sequence shown here is derived from an EMBL/GenBank/DDBJ whole genome shotgun (WGS) entry which is preliminary data.</text>
</comment>
<evidence type="ECO:0000256" key="1">
    <source>
        <dbReference type="SAM" id="MobiDB-lite"/>
    </source>
</evidence>
<dbReference type="EMBL" id="BTSX01000003">
    <property type="protein sequence ID" value="GMS89846.1"/>
    <property type="molecule type" value="Genomic_DNA"/>
</dbReference>
<evidence type="ECO:0000313" key="2">
    <source>
        <dbReference type="EMBL" id="GMS89846.1"/>
    </source>
</evidence>
<organism evidence="2 3">
    <name type="scientific">Pristionchus entomophagus</name>
    <dbReference type="NCBI Taxonomy" id="358040"/>
    <lineage>
        <taxon>Eukaryota</taxon>
        <taxon>Metazoa</taxon>
        <taxon>Ecdysozoa</taxon>
        <taxon>Nematoda</taxon>
        <taxon>Chromadorea</taxon>
        <taxon>Rhabditida</taxon>
        <taxon>Rhabditina</taxon>
        <taxon>Diplogasteromorpha</taxon>
        <taxon>Diplogasteroidea</taxon>
        <taxon>Neodiplogasteridae</taxon>
        <taxon>Pristionchus</taxon>
    </lineage>
</organism>
<reference evidence="2" key="1">
    <citation type="submission" date="2023-10" db="EMBL/GenBank/DDBJ databases">
        <title>Genome assembly of Pristionchus species.</title>
        <authorList>
            <person name="Yoshida K."/>
            <person name="Sommer R.J."/>
        </authorList>
    </citation>
    <scope>NUCLEOTIDE SEQUENCE</scope>
    <source>
        <strain evidence="2">RS0144</strain>
    </source>
</reference>
<proteinExistence type="predicted"/>
<feature type="region of interest" description="Disordered" evidence="1">
    <location>
        <begin position="1"/>
        <end position="24"/>
    </location>
</feature>
<evidence type="ECO:0000313" key="3">
    <source>
        <dbReference type="Proteomes" id="UP001432027"/>
    </source>
</evidence>
<protein>
    <submittedName>
        <fullName evidence="2">Uncharacterized protein</fullName>
    </submittedName>
</protein>
<dbReference type="AlphaFoldDB" id="A0AAV5T2N9"/>
<accession>A0AAV5T2N9</accession>